<evidence type="ECO:0000256" key="10">
    <source>
        <dbReference type="PIRSR" id="PIRSR001589-3"/>
    </source>
</evidence>
<dbReference type="EMBL" id="PEZI01000057">
    <property type="protein sequence ID" value="PIS14421.1"/>
    <property type="molecule type" value="Genomic_DNA"/>
</dbReference>
<dbReference type="InterPro" id="IPR014729">
    <property type="entry name" value="Rossmann-like_a/b/a_fold"/>
</dbReference>
<evidence type="ECO:0000256" key="6">
    <source>
        <dbReference type="ARBA" id="ARBA00022962"/>
    </source>
</evidence>
<dbReference type="Pfam" id="PF00733">
    <property type="entry name" value="Asn_synthase"/>
    <property type="match status" value="1"/>
</dbReference>
<evidence type="ECO:0000313" key="12">
    <source>
        <dbReference type="EMBL" id="PIS14421.1"/>
    </source>
</evidence>
<comment type="pathway">
    <text evidence="1">Amino-acid biosynthesis; L-asparagine biosynthesis; L-asparagine from L-aspartate (L-Gln route): step 1/1.</text>
</comment>
<dbReference type="GO" id="GO:0005829">
    <property type="term" value="C:cytosol"/>
    <property type="evidence" value="ECO:0007669"/>
    <property type="project" value="TreeGrafter"/>
</dbReference>
<proteinExistence type="inferred from homology"/>
<accession>A0A2H0WP60</accession>
<feature type="binding site" evidence="9">
    <location>
        <position position="286"/>
    </location>
    <ligand>
        <name>ATP</name>
        <dbReference type="ChEBI" id="CHEBI:30616"/>
    </ligand>
</feature>
<feature type="binding site" evidence="9">
    <location>
        <begin position="359"/>
        <end position="360"/>
    </location>
    <ligand>
        <name>ATP</name>
        <dbReference type="ChEBI" id="CHEBI:30616"/>
    </ligand>
</feature>
<evidence type="ECO:0000256" key="2">
    <source>
        <dbReference type="ARBA" id="ARBA00005752"/>
    </source>
</evidence>
<evidence type="ECO:0000313" key="13">
    <source>
        <dbReference type="Proteomes" id="UP000230775"/>
    </source>
</evidence>
<name>A0A2H0WP60_9BACT</name>
<sequence length="564" mass="64411">MCGICGVIDFDQNLVLEEELRCMNGTLIHRGPDGEGYFILKNVGLANRRLSVIDLKFGSQPIHNEDKSLWITFNGEIYNFQKTRVSLQKKNHRFYTKTDTECILHLYEEEGANFVKKLDGMFALAIWDEKKKELLLARDPMGKKPLYWALFGSKFVFASEPKAILALPDFKRVIDRGSLSKYFFYGYVPSPNTIFKGINRLSAGSFMRVRKNVAEEEKKYWEIDYSGKFDDLSNEERKDQVKSLLKKAVEKRLVADVPIGVFLSGGIDSSLVAAFIPPKKVEAFTIGFEDSFFDESVYAKMVADHLGIKQNIKIFKNSEVFDLFPEALELMDEPMADPSILPTYLLSAFTGQRVKVALSGDGGDESFAGYPKYLAHFFLHKTGLEKVPFPHVANFSSPLYLRNQLWISSLSAKEIGRITGVNLRFDELVKYHRIFNGKDILDEAFFLDQKMTLADQNLVKVDRASMANSLEVRCPFLDKALVEFSAKLPFKSKIGRFKTKYLLREIAKDVLPKEIINLPKKGFGIPLKKWLDNELADFKNHYLSIEKINKENLLDARAVKEIIK</sequence>
<evidence type="ECO:0000256" key="5">
    <source>
        <dbReference type="ARBA" id="ARBA00022840"/>
    </source>
</evidence>
<dbReference type="InterPro" id="IPR006426">
    <property type="entry name" value="Asn_synth_AEB"/>
</dbReference>
<dbReference type="PANTHER" id="PTHR43284:SF1">
    <property type="entry name" value="ASPARAGINE SYNTHETASE"/>
    <property type="match status" value="1"/>
</dbReference>
<dbReference type="EC" id="6.3.5.4" evidence="3"/>
<feature type="non-terminal residue" evidence="12">
    <location>
        <position position="564"/>
    </location>
</feature>
<evidence type="ECO:0000256" key="3">
    <source>
        <dbReference type="ARBA" id="ARBA00012737"/>
    </source>
</evidence>
<dbReference type="InterPro" id="IPR001962">
    <property type="entry name" value="Asn_synthase"/>
</dbReference>
<feature type="active site" description="For GATase activity" evidence="8">
    <location>
        <position position="2"/>
    </location>
</feature>
<dbReference type="PROSITE" id="PS51278">
    <property type="entry name" value="GATASE_TYPE_2"/>
    <property type="match status" value="1"/>
</dbReference>
<feature type="domain" description="Glutamine amidotransferase type-2" evidence="11">
    <location>
        <begin position="2"/>
        <end position="212"/>
    </location>
</feature>
<keyword evidence="8" id="KW-0061">Asparagine biosynthesis</keyword>
<evidence type="ECO:0000256" key="9">
    <source>
        <dbReference type="PIRSR" id="PIRSR001589-2"/>
    </source>
</evidence>
<dbReference type="SUPFAM" id="SSF52402">
    <property type="entry name" value="Adenine nucleotide alpha hydrolases-like"/>
    <property type="match status" value="1"/>
</dbReference>
<dbReference type="Pfam" id="PF13537">
    <property type="entry name" value="GATase_7"/>
    <property type="match status" value="1"/>
</dbReference>
<dbReference type="AlphaFoldDB" id="A0A2H0WP60"/>
<protein>
    <recommendedName>
        <fullName evidence="3">asparagine synthase (glutamine-hydrolyzing)</fullName>
        <ecNumber evidence="3">6.3.5.4</ecNumber>
    </recommendedName>
</protein>
<evidence type="ECO:0000256" key="8">
    <source>
        <dbReference type="PIRSR" id="PIRSR001589-1"/>
    </source>
</evidence>
<feature type="binding site" evidence="9">
    <location>
        <position position="99"/>
    </location>
    <ligand>
        <name>L-glutamine</name>
        <dbReference type="ChEBI" id="CHEBI:58359"/>
    </ligand>
</feature>
<dbReference type="InterPro" id="IPR017932">
    <property type="entry name" value="GATase_2_dom"/>
</dbReference>
<feature type="site" description="Important for beta-aspartyl-AMP intermediate formation" evidence="10">
    <location>
        <position position="361"/>
    </location>
</feature>
<dbReference type="InterPro" id="IPR051786">
    <property type="entry name" value="ASN_synthetase/amidase"/>
</dbReference>
<dbReference type="NCBIfam" id="TIGR01536">
    <property type="entry name" value="asn_synth_AEB"/>
    <property type="match status" value="1"/>
</dbReference>
<dbReference type="InterPro" id="IPR033738">
    <property type="entry name" value="AsnB_N"/>
</dbReference>
<dbReference type="GO" id="GO:0006529">
    <property type="term" value="P:asparagine biosynthetic process"/>
    <property type="evidence" value="ECO:0007669"/>
    <property type="project" value="UniProtKB-KW"/>
</dbReference>
<comment type="caution">
    <text evidence="12">The sequence shown here is derived from an EMBL/GenBank/DDBJ whole genome shotgun (WGS) entry which is preliminary data.</text>
</comment>
<dbReference type="PANTHER" id="PTHR43284">
    <property type="entry name" value="ASPARAGINE SYNTHETASE (GLUTAMINE-HYDROLYZING)"/>
    <property type="match status" value="1"/>
</dbReference>
<dbReference type="InterPro" id="IPR029055">
    <property type="entry name" value="Ntn_hydrolases_N"/>
</dbReference>
<dbReference type="PIRSF" id="PIRSF001589">
    <property type="entry name" value="Asn_synthetase_glu-h"/>
    <property type="match status" value="1"/>
</dbReference>
<dbReference type="CDD" id="cd00712">
    <property type="entry name" value="AsnB"/>
    <property type="match status" value="1"/>
</dbReference>
<keyword evidence="4 9" id="KW-0547">Nucleotide-binding</keyword>
<keyword evidence="5 9" id="KW-0067">ATP-binding</keyword>
<evidence type="ECO:0000256" key="4">
    <source>
        <dbReference type="ARBA" id="ARBA00022741"/>
    </source>
</evidence>
<dbReference type="Proteomes" id="UP000230775">
    <property type="component" value="Unassembled WGS sequence"/>
</dbReference>
<dbReference type="CDD" id="cd01991">
    <property type="entry name" value="Asn_synthase_B_C"/>
    <property type="match status" value="1"/>
</dbReference>
<dbReference type="GO" id="GO:0004066">
    <property type="term" value="F:asparagine synthase (glutamine-hydrolyzing) activity"/>
    <property type="evidence" value="ECO:0007669"/>
    <property type="project" value="UniProtKB-EC"/>
</dbReference>
<evidence type="ECO:0000259" key="11">
    <source>
        <dbReference type="PROSITE" id="PS51278"/>
    </source>
</evidence>
<dbReference type="Gene3D" id="3.40.50.620">
    <property type="entry name" value="HUPs"/>
    <property type="match status" value="1"/>
</dbReference>
<dbReference type="Gene3D" id="3.60.20.10">
    <property type="entry name" value="Glutamine Phosphoribosylpyrophosphate, subunit 1, domain 1"/>
    <property type="match status" value="1"/>
</dbReference>
<evidence type="ECO:0000256" key="7">
    <source>
        <dbReference type="ARBA" id="ARBA00048741"/>
    </source>
</evidence>
<dbReference type="GO" id="GO:0005524">
    <property type="term" value="F:ATP binding"/>
    <property type="evidence" value="ECO:0007669"/>
    <property type="project" value="UniProtKB-KW"/>
</dbReference>
<organism evidence="12 13">
    <name type="scientific">Candidatus Shapirobacteria bacterium CG09_land_8_20_14_0_10_39_12</name>
    <dbReference type="NCBI Taxonomy" id="1974885"/>
    <lineage>
        <taxon>Bacteria</taxon>
        <taxon>Candidatus Shapironibacteriota</taxon>
    </lineage>
</organism>
<dbReference type="SUPFAM" id="SSF56235">
    <property type="entry name" value="N-terminal nucleophile aminohydrolases (Ntn hydrolases)"/>
    <property type="match status" value="1"/>
</dbReference>
<comment type="catalytic activity">
    <reaction evidence="7">
        <text>L-aspartate + L-glutamine + ATP + H2O = L-asparagine + L-glutamate + AMP + diphosphate + H(+)</text>
        <dbReference type="Rhea" id="RHEA:12228"/>
        <dbReference type="ChEBI" id="CHEBI:15377"/>
        <dbReference type="ChEBI" id="CHEBI:15378"/>
        <dbReference type="ChEBI" id="CHEBI:29985"/>
        <dbReference type="ChEBI" id="CHEBI:29991"/>
        <dbReference type="ChEBI" id="CHEBI:30616"/>
        <dbReference type="ChEBI" id="CHEBI:33019"/>
        <dbReference type="ChEBI" id="CHEBI:58048"/>
        <dbReference type="ChEBI" id="CHEBI:58359"/>
        <dbReference type="ChEBI" id="CHEBI:456215"/>
        <dbReference type="EC" id="6.3.5.4"/>
    </reaction>
</comment>
<keyword evidence="8" id="KW-0028">Amino-acid biosynthesis</keyword>
<reference evidence="13" key="1">
    <citation type="submission" date="2017-09" db="EMBL/GenBank/DDBJ databases">
        <title>Depth-based differentiation of microbial function through sediment-hosted aquifers and enrichment of novel symbionts in the deep terrestrial subsurface.</title>
        <authorList>
            <person name="Probst A.J."/>
            <person name="Ladd B."/>
            <person name="Jarett J.K."/>
            <person name="Geller-Mcgrath D.E."/>
            <person name="Sieber C.M.K."/>
            <person name="Emerson J.B."/>
            <person name="Anantharaman K."/>
            <person name="Thomas B.C."/>
            <person name="Malmstrom R."/>
            <person name="Stieglmeier M."/>
            <person name="Klingl A."/>
            <person name="Woyke T."/>
            <person name="Ryan C.M."/>
            <person name="Banfield J.F."/>
        </authorList>
    </citation>
    <scope>NUCLEOTIDE SEQUENCE [LARGE SCALE GENOMIC DNA]</scope>
</reference>
<evidence type="ECO:0000256" key="1">
    <source>
        <dbReference type="ARBA" id="ARBA00005187"/>
    </source>
</evidence>
<keyword evidence="6 8" id="KW-0315">Glutamine amidotransferase</keyword>
<gene>
    <name evidence="12" type="primary">asnB</name>
    <name evidence="12" type="ORF">COT64_02790</name>
</gene>
<comment type="similarity">
    <text evidence="2">Belongs to the asparagine synthetase family.</text>
</comment>